<name>A0A8H5C7F2_9AGAR</name>
<feature type="compositionally biased region" description="Low complexity" evidence="1">
    <location>
        <begin position="114"/>
        <end position="134"/>
    </location>
</feature>
<dbReference type="InterPro" id="IPR036249">
    <property type="entry name" value="Thioredoxin-like_sf"/>
</dbReference>
<accession>A0A8H5C7F2</accession>
<dbReference type="InterPro" id="IPR009737">
    <property type="entry name" value="Aim32/Apd1-like"/>
</dbReference>
<feature type="region of interest" description="Disordered" evidence="1">
    <location>
        <begin position="16"/>
        <end position="63"/>
    </location>
</feature>
<feature type="compositionally biased region" description="Basic residues" evidence="1">
    <location>
        <begin position="28"/>
        <end position="45"/>
    </location>
</feature>
<evidence type="ECO:0008006" key="4">
    <source>
        <dbReference type="Google" id="ProtNLM"/>
    </source>
</evidence>
<dbReference type="Gene3D" id="3.40.30.10">
    <property type="entry name" value="Glutaredoxin"/>
    <property type="match status" value="1"/>
</dbReference>
<dbReference type="Proteomes" id="UP000541558">
    <property type="component" value="Unassembled WGS sequence"/>
</dbReference>
<dbReference type="SUPFAM" id="SSF52833">
    <property type="entry name" value="Thioredoxin-like"/>
    <property type="match status" value="1"/>
</dbReference>
<evidence type="ECO:0000313" key="2">
    <source>
        <dbReference type="EMBL" id="KAF5336529.1"/>
    </source>
</evidence>
<gene>
    <name evidence="2" type="ORF">D9611_006544</name>
</gene>
<proteinExistence type="predicted"/>
<organism evidence="2 3">
    <name type="scientific">Ephemerocybe angulata</name>
    <dbReference type="NCBI Taxonomy" id="980116"/>
    <lineage>
        <taxon>Eukaryota</taxon>
        <taxon>Fungi</taxon>
        <taxon>Dikarya</taxon>
        <taxon>Basidiomycota</taxon>
        <taxon>Agaricomycotina</taxon>
        <taxon>Agaricomycetes</taxon>
        <taxon>Agaricomycetidae</taxon>
        <taxon>Agaricales</taxon>
        <taxon>Agaricineae</taxon>
        <taxon>Psathyrellaceae</taxon>
        <taxon>Ephemerocybe</taxon>
    </lineage>
</organism>
<dbReference type="EMBL" id="JAACJK010000058">
    <property type="protein sequence ID" value="KAF5336529.1"/>
    <property type="molecule type" value="Genomic_DNA"/>
</dbReference>
<dbReference type="Pfam" id="PF06999">
    <property type="entry name" value="Suc_Fer-like"/>
    <property type="match status" value="1"/>
</dbReference>
<dbReference type="CDD" id="cd03062">
    <property type="entry name" value="TRX_Fd_Sucrase"/>
    <property type="match status" value="1"/>
</dbReference>
<reference evidence="2 3" key="1">
    <citation type="journal article" date="2020" name="ISME J.">
        <title>Uncovering the hidden diversity of litter-decomposition mechanisms in mushroom-forming fungi.</title>
        <authorList>
            <person name="Floudas D."/>
            <person name="Bentzer J."/>
            <person name="Ahren D."/>
            <person name="Johansson T."/>
            <person name="Persson P."/>
            <person name="Tunlid A."/>
        </authorList>
    </citation>
    <scope>NUCLEOTIDE SEQUENCE [LARGE SCALE GENOMIC DNA]</scope>
    <source>
        <strain evidence="2 3">CBS 175.51</strain>
    </source>
</reference>
<comment type="caution">
    <text evidence="2">The sequence shown here is derived from an EMBL/GenBank/DDBJ whole genome shotgun (WGS) entry which is preliminary data.</text>
</comment>
<protein>
    <recommendedName>
        <fullName evidence="4">Sucrase/ferredoxin-like-domain-containing protein</fullName>
    </recommendedName>
</protein>
<feature type="region of interest" description="Disordered" evidence="1">
    <location>
        <begin position="113"/>
        <end position="137"/>
    </location>
</feature>
<dbReference type="AlphaFoldDB" id="A0A8H5C7F2"/>
<dbReference type="OrthoDB" id="10253744at2759"/>
<evidence type="ECO:0000256" key="1">
    <source>
        <dbReference type="SAM" id="MobiDB-lite"/>
    </source>
</evidence>
<keyword evidence="3" id="KW-1185">Reference proteome</keyword>
<sequence length="329" mass="35920">MLTFRQSLPLLTRLPLPRYPPRPLTSPKHIHSTPHPHLARPTRPKPKVDAQPETPEELQRSLPGSVQAHRCLVLIDSPAPISTFPARHSTQIQRELQLRLTKLGGIVNFAHYHSPSSSSSSSSSPSPSTSSSSSKGEEVVSAIAYTPQGGRLTLPHITLPTLSSTLSTLEAHISGSSLLQPETQNHIDILVCTHGARDCRCGDTGGKVYDALREAVPKVQAELNLGKGVVRVPKIRVGEVAHVGGHKYAANVLIYPYGEWLGLITPSHVPELLSSIIKLHSKTPGGVKPLGRDDPLDIMPEHWRGRMGLGKDEMVEMMEEYRRAKIALH</sequence>
<dbReference type="PANTHER" id="PTHR31902">
    <property type="entry name" value="ACTIN PATCHES DISTAL PROTEIN 1"/>
    <property type="match status" value="1"/>
</dbReference>
<evidence type="ECO:0000313" key="3">
    <source>
        <dbReference type="Proteomes" id="UP000541558"/>
    </source>
</evidence>